<name>A0A1R3HZQ4_9ROSI</name>
<dbReference type="Pfam" id="PF00560">
    <property type="entry name" value="LRR_1"/>
    <property type="match status" value="1"/>
</dbReference>
<dbReference type="GO" id="GO:0061809">
    <property type="term" value="F:NAD+ nucleosidase activity, cyclic ADP-ribose generating"/>
    <property type="evidence" value="ECO:0007669"/>
    <property type="project" value="UniProtKB-EC"/>
</dbReference>
<dbReference type="InterPro" id="IPR003593">
    <property type="entry name" value="AAA+_ATPase"/>
</dbReference>
<evidence type="ECO:0000256" key="3">
    <source>
        <dbReference type="ARBA" id="ARBA00022737"/>
    </source>
</evidence>
<proteinExistence type="predicted"/>
<evidence type="ECO:0000313" key="9">
    <source>
        <dbReference type="Proteomes" id="UP000187203"/>
    </source>
</evidence>
<accession>A0A1R3HZQ4</accession>
<dbReference type="InterPro" id="IPR002182">
    <property type="entry name" value="NB-ARC"/>
</dbReference>
<dbReference type="Gene3D" id="1.10.8.430">
    <property type="entry name" value="Helical domain of apoptotic protease-activating factors"/>
    <property type="match status" value="1"/>
</dbReference>
<comment type="caution">
    <text evidence="8">The sequence shown here is derived from an EMBL/GenBank/DDBJ whole genome shotgun (WGS) entry which is preliminary data.</text>
</comment>
<dbReference type="Gene3D" id="3.40.50.300">
    <property type="entry name" value="P-loop containing nucleotide triphosphate hydrolases"/>
    <property type="match status" value="1"/>
</dbReference>
<feature type="domain" description="AAA+ ATPase" evidence="7">
    <location>
        <begin position="58"/>
        <end position="198"/>
    </location>
</feature>
<evidence type="ECO:0000313" key="8">
    <source>
        <dbReference type="EMBL" id="OMO75806.1"/>
    </source>
</evidence>
<dbReference type="InterPro" id="IPR058192">
    <property type="entry name" value="WHD_ROQ1-like"/>
</dbReference>
<dbReference type="STRING" id="93759.A0A1R3HZQ4"/>
<dbReference type="InterPro" id="IPR003591">
    <property type="entry name" value="Leu-rich_rpt_typical-subtyp"/>
</dbReference>
<dbReference type="Pfam" id="PF23282">
    <property type="entry name" value="WHD_ROQ1"/>
    <property type="match status" value="1"/>
</dbReference>
<reference evidence="9" key="1">
    <citation type="submission" date="2013-09" db="EMBL/GenBank/DDBJ databases">
        <title>Corchorus olitorius genome sequencing.</title>
        <authorList>
            <person name="Alam M."/>
            <person name="Haque M.S."/>
            <person name="Islam M.S."/>
            <person name="Emdad E.M."/>
            <person name="Islam M.M."/>
            <person name="Ahmed B."/>
            <person name="Halim A."/>
            <person name="Hossen Q.M.M."/>
            <person name="Hossain M.Z."/>
            <person name="Ahmed R."/>
            <person name="Khan M.M."/>
            <person name="Islam R."/>
            <person name="Rashid M.M."/>
            <person name="Khan S.A."/>
            <person name="Rahman M.S."/>
            <person name="Alam M."/>
            <person name="Yahiya A.S."/>
            <person name="Khan M.S."/>
            <person name="Azam M.S."/>
            <person name="Haque T."/>
            <person name="Lashkar M.Z.H."/>
            <person name="Akhand A.I."/>
            <person name="Morshed G."/>
            <person name="Roy S."/>
            <person name="Uddin K.S."/>
            <person name="Rabeya T."/>
            <person name="Hossain A.S."/>
            <person name="Chowdhury A."/>
            <person name="Snigdha A.R."/>
            <person name="Mortoza M.S."/>
            <person name="Matin S.A."/>
            <person name="Hoque S.M.E."/>
            <person name="Islam M.K."/>
            <person name="Roy D.K."/>
            <person name="Haider R."/>
            <person name="Moosa M.M."/>
            <person name="Elias S.M."/>
            <person name="Hasan A.M."/>
            <person name="Jahan S."/>
            <person name="Shafiuddin M."/>
            <person name="Mahmood N."/>
            <person name="Shommy N.S."/>
        </authorList>
    </citation>
    <scope>NUCLEOTIDE SEQUENCE [LARGE SCALE GENOMIC DNA]</scope>
    <source>
        <strain evidence="9">cv. O-4</strain>
    </source>
</reference>
<comment type="catalytic activity">
    <reaction evidence="6">
        <text>NAD(+) + H2O = ADP-D-ribose + nicotinamide + H(+)</text>
        <dbReference type="Rhea" id="RHEA:16301"/>
        <dbReference type="ChEBI" id="CHEBI:15377"/>
        <dbReference type="ChEBI" id="CHEBI:15378"/>
        <dbReference type="ChEBI" id="CHEBI:17154"/>
        <dbReference type="ChEBI" id="CHEBI:57540"/>
        <dbReference type="ChEBI" id="CHEBI:57967"/>
        <dbReference type="EC" id="3.2.2.6"/>
    </reaction>
    <physiologicalReaction direction="left-to-right" evidence="6">
        <dbReference type="Rhea" id="RHEA:16302"/>
    </physiologicalReaction>
</comment>
<dbReference type="InterPro" id="IPR036390">
    <property type="entry name" value="WH_DNA-bd_sf"/>
</dbReference>
<evidence type="ECO:0000256" key="4">
    <source>
        <dbReference type="ARBA" id="ARBA00022821"/>
    </source>
</evidence>
<evidence type="ECO:0000256" key="5">
    <source>
        <dbReference type="ARBA" id="ARBA00023027"/>
    </source>
</evidence>
<keyword evidence="9" id="KW-1185">Reference proteome</keyword>
<dbReference type="GO" id="GO:0006952">
    <property type="term" value="P:defense response"/>
    <property type="evidence" value="ECO:0007669"/>
    <property type="project" value="InterPro"/>
</dbReference>
<dbReference type="InterPro" id="IPR032675">
    <property type="entry name" value="LRR_dom_sf"/>
</dbReference>
<dbReference type="Proteomes" id="UP000187203">
    <property type="component" value="Unassembled WGS sequence"/>
</dbReference>
<dbReference type="Pfam" id="PF00931">
    <property type="entry name" value="NB-ARC"/>
    <property type="match status" value="1"/>
</dbReference>
<dbReference type="InterPro" id="IPR058546">
    <property type="entry name" value="RPS4B/Roq1-like_LRR"/>
</dbReference>
<dbReference type="InterPro" id="IPR027417">
    <property type="entry name" value="P-loop_NTPase"/>
</dbReference>
<dbReference type="InterPro" id="IPR001611">
    <property type="entry name" value="Leu-rich_rpt"/>
</dbReference>
<dbReference type="Pfam" id="PF23286">
    <property type="entry name" value="LRR_13"/>
    <property type="match status" value="1"/>
</dbReference>
<dbReference type="PANTHER" id="PTHR11017:SF479">
    <property type="entry name" value="DISEASE RESISTANCE PROTEIN (TIR-NBS-LRR CLASS) FAMILY"/>
    <property type="match status" value="1"/>
</dbReference>
<protein>
    <recommendedName>
        <fullName evidence="1">ADP-ribosyl cyclase/cyclic ADP-ribose hydrolase</fullName>
        <ecNumber evidence="1">3.2.2.6</ecNumber>
    </recommendedName>
</protein>
<dbReference type="OrthoDB" id="1002095at2759"/>
<dbReference type="InterPro" id="IPR042197">
    <property type="entry name" value="Apaf_helical"/>
</dbReference>
<dbReference type="GO" id="GO:0043531">
    <property type="term" value="F:ADP binding"/>
    <property type="evidence" value="ECO:0007669"/>
    <property type="project" value="InterPro"/>
</dbReference>
<keyword evidence="3" id="KW-0677">Repeat</keyword>
<keyword evidence="4" id="KW-0611">Plant defense</keyword>
<gene>
    <name evidence="8" type="ORF">COLO4_25866</name>
</gene>
<dbReference type="FunFam" id="1.10.8.430:FF:000002">
    <property type="entry name" value="Disease resistance protein (TIR-NBS-LRR class)"/>
    <property type="match status" value="1"/>
</dbReference>
<evidence type="ECO:0000259" key="7">
    <source>
        <dbReference type="SMART" id="SM00382"/>
    </source>
</evidence>
<dbReference type="SUPFAM" id="SSF46785">
    <property type="entry name" value="Winged helix' DNA-binding domain"/>
    <property type="match status" value="1"/>
</dbReference>
<dbReference type="SMART" id="SM00382">
    <property type="entry name" value="AAA"/>
    <property type="match status" value="1"/>
</dbReference>
<dbReference type="InterPro" id="IPR044974">
    <property type="entry name" value="Disease_R_plants"/>
</dbReference>
<dbReference type="PRINTS" id="PR00364">
    <property type="entry name" value="DISEASERSIST"/>
</dbReference>
<dbReference type="InterPro" id="IPR045344">
    <property type="entry name" value="C-JID"/>
</dbReference>
<dbReference type="Gene3D" id="3.80.10.10">
    <property type="entry name" value="Ribonuclease Inhibitor"/>
    <property type="match status" value="3"/>
</dbReference>
<dbReference type="SUPFAM" id="SSF52047">
    <property type="entry name" value="RNI-like"/>
    <property type="match status" value="1"/>
</dbReference>
<keyword evidence="2" id="KW-0433">Leucine-rich repeat</keyword>
<dbReference type="SMART" id="SM00369">
    <property type="entry name" value="LRR_TYP"/>
    <property type="match status" value="4"/>
</dbReference>
<dbReference type="AlphaFoldDB" id="A0A1R3HZQ4"/>
<dbReference type="SUPFAM" id="SSF52058">
    <property type="entry name" value="L domain-like"/>
    <property type="match status" value="1"/>
</dbReference>
<dbReference type="PANTHER" id="PTHR11017">
    <property type="entry name" value="LEUCINE-RICH REPEAT-CONTAINING PROTEIN"/>
    <property type="match status" value="1"/>
</dbReference>
<dbReference type="EC" id="3.2.2.6" evidence="1"/>
<organism evidence="8 9">
    <name type="scientific">Corchorus olitorius</name>
    <dbReference type="NCBI Taxonomy" id="93759"/>
    <lineage>
        <taxon>Eukaryota</taxon>
        <taxon>Viridiplantae</taxon>
        <taxon>Streptophyta</taxon>
        <taxon>Embryophyta</taxon>
        <taxon>Tracheophyta</taxon>
        <taxon>Spermatophyta</taxon>
        <taxon>Magnoliopsida</taxon>
        <taxon>eudicotyledons</taxon>
        <taxon>Gunneridae</taxon>
        <taxon>Pentapetalae</taxon>
        <taxon>rosids</taxon>
        <taxon>malvids</taxon>
        <taxon>Malvales</taxon>
        <taxon>Malvaceae</taxon>
        <taxon>Grewioideae</taxon>
        <taxon>Apeibeae</taxon>
        <taxon>Corchorus</taxon>
    </lineage>
</organism>
<dbReference type="EMBL" id="AWUE01019152">
    <property type="protein sequence ID" value="OMO75806.1"/>
    <property type="molecule type" value="Genomic_DNA"/>
</dbReference>
<dbReference type="Pfam" id="PF20160">
    <property type="entry name" value="C-JID"/>
    <property type="match status" value="1"/>
</dbReference>
<keyword evidence="5" id="KW-0520">NAD</keyword>
<sequence length="1023" mass="115012">MHVSYRPEPEMIEGIVTSLSETLNRMYPSYPKNQDLVGIGPRVDKIKRLLCLNRQGQNNLTLGIWGMAGIGKTTLAQAISNEVSNSTQFDACCFLANVSEELKKPGGIASLQDKLLSKILEEKSLHTDGWGSAFTSNRIRNKKVLLVLDDVNGLEQLETLALLGRDAFAPGSIVIMTSRDKQVLRNRVDEIYEVKALNYEESLQLFCLGAFKQNSPYNDFWDLADRFVGYARGNPLALKVLGSALYGQSKEYWESALRKLQGSPDTKILDALKISYDTLDRVEKDIFLDIACFFKGWNAEDVMKLCDSFHDGKAHCAVMNLIDRCLLNITTEGNIWMHDLLQELAQSIVHEESTEPGNRSRIWNPKDIDHVLRNNTGTHAIQGLSLDMSQSSLLQLSPNSFSRLSKLRFLNFHNSKRGRRLQISGGTSLEYLPSELRYLHWDGYPSKSLPPDFNPENLDTLALPNSDIEKLWDGDGVTKFPEVPLHITELNLSGTSIEEVPTSLSELESLEYLSLSGCPLRKFPENLPRSIKSLYLDKTNIEVVPSSIGYLSELSKLHMNGCERLKTIPASLCRLKHLEYLDFSNCSRLDGFPEILEPMETLWKLDLSGTALKGLPSSLSFLVGLEELRLNDCRNLTSLPNSLCSLTSLRLLYVQNCPNLVSVPDIKSLWRLKADETALLQLPSSTGHLEELSLSRCKDLKLGLFSGLTSVSNLCLRDSNISEIPEHLGELTNLSRLDLSKNEFTRIPTTIRRLPNLVELLVISCKRLRSMPVLPPCLKKLDAHNCTSLESVSQQPHCKPDDGPCSYQFSNCFNLDQDAYNKVVAHAQLIIQRVATTLVEAYQHCKMINGAASVFCLPGSDILGWFNHKGIGSSITVKLPSGWSKSTFSGFALCIVVDFKDYEDHCQSRKGFEQCPTVGSLHPTIHCRVGFKTKHGDCHNFSCKWQVGNDDEPRQIRRDHVLFLYHNDIYRSVVHMVDKDNCNEVSFDFFEENLRCKVKKCGVRLLYAKSSENFSSLGVRSRL</sequence>
<dbReference type="SUPFAM" id="SSF52540">
    <property type="entry name" value="P-loop containing nucleoside triphosphate hydrolases"/>
    <property type="match status" value="1"/>
</dbReference>
<evidence type="ECO:0000256" key="6">
    <source>
        <dbReference type="ARBA" id="ARBA00047304"/>
    </source>
</evidence>
<evidence type="ECO:0000256" key="1">
    <source>
        <dbReference type="ARBA" id="ARBA00011982"/>
    </source>
</evidence>
<evidence type="ECO:0000256" key="2">
    <source>
        <dbReference type="ARBA" id="ARBA00022614"/>
    </source>
</evidence>